<name>A0A5E5A2J6_9BURK</name>
<sequence>MSMCKGTRNGSSCGMLLYRCVRCGHVGCNQVSNSACSNMGFNTGRCVRCGNSQTERIR</sequence>
<evidence type="ECO:0000313" key="2">
    <source>
        <dbReference type="Proteomes" id="UP000414136"/>
    </source>
</evidence>
<dbReference type="AlphaFoldDB" id="A0A5E5A2J6"/>
<keyword evidence="2" id="KW-1185">Reference proteome</keyword>
<reference evidence="1 2" key="1">
    <citation type="submission" date="2019-08" db="EMBL/GenBank/DDBJ databases">
        <authorList>
            <person name="Peeters C."/>
        </authorList>
    </citation>
    <scope>NUCLEOTIDE SEQUENCE [LARGE SCALE GENOMIC DNA]</scope>
    <source>
        <strain evidence="1 2">LMG 31118</strain>
    </source>
</reference>
<organism evidence="1 2">
    <name type="scientific">Pandoraea captiosa</name>
    <dbReference type="NCBI Taxonomy" id="2508302"/>
    <lineage>
        <taxon>Bacteria</taxon>
        <taxon>Pseudomonadati</taxon>
        <taxon>Pseudomonadota</taxon>
        <taxon>Betaproteobacteria</taxon>
        <taxon>Burkholderiales</taxon>
        <taxon>Burkholderiaceae</taxon>
        <taxon>Pandoraea</taxon>
    </lineage>
</organism>
<gene>
    <name evidence="1" type="ORF">PCA31118_02435</name>
</gene>
<evidence type="ECO:0000313" key="1">
    <source>
        <dbReference type="EMBL" id="VVE66992.1"/>
    </source>
</evidence>
<protein>
    <submittedName>
        <fullName evidence="1">Uncharacterized protein</fullName>
    </submittedName>
</protein>
<dbReference type="EMBL" id="CABPSQ010000003">
    <property type="protein sequence ID" value="VVE66992.1"/>
    <property type="molecule type" value="Genomic_DNA"/>
</dbReference>
<dbReference type="Proteomes" id="UP000414136">
    <property type="component" value="Unassembled WGS sequence"/>
</dbReference>
<accession>A0A5E5A2J6</accession>
<proteinExistence type="predicted"/>